<protein>
    <submittedName>
        <fullName evidence="1">Uncharacterized protein</fullName>
    </submittedName>
</protein>
<proteinExistence type="predicted"/>
<sequence>MSDALACSTSSATSGTQISSANEARSQIVSAVYAVSAAMECISSQAGDVSSDELNVHAEQFVQCLKVANTSLRSEIRQSFGNEQHERVSADARDRLQLVALRASLMSAHLSKMAAALPPASALNTQPLPGTSDGMRVDG</sequence>
<dbReference type="AlphaFoldDB" id="A0A7S4EV09"/>
<dbReference type="EMBL" id="HBIZ01010508">
    <property type="protein sequence ID" value="CAE0753616.1"/>
    <property type="molecule type" value="Transcribed_RNA"/>
</dbReference>
<name>A0A7S4EV09_CHRCT</name>
<reference evidence="1" key="1">
    <citation type="submission" date="2021-01" db="EMBL/GenBank/DDBJ databases">
        <authorList>
            <person name="Corre E."/>
            <person name="Pelletier E."/>
            <person name="Niang G."/>
            <person name="Scheremetjew M."/>
            <person name="Finn R."/>
            <person name="Kale V."/>
            <person name="Holt S."/>
            <person name="Cochrane G."/>
            <person name="Meng A."/>
            <person name="Brown T."/>
            <person name="Cohen L."/>
        </authorList>
    </citation>
    <scope>NUCLEOTIDE SEQUENCE</scope>
    <source>
        <strain evidence="1">CCMP645</strain>
    </source>
</reference>
<organism evidence="1">
    <name type="scientific">Chrysotila carterae</name>
    <name type="common">Marine alga</name>
    <name type="synonym">Syracosphaera carterae</name>
    <dbReference type="NCBI Taxonomy" id="13221"/>
    <lineage>
        <taxon>Eukaryota</taxon>
        <taxon>Haptista</taxon>
        <taxon>Haptophyta</taxon>
        <taxon>Prymnesiophyceae</taxon>
        <taxon>Isochrysidales</taxon>
        <taxon>Isochrysidaceae</taxon>
        <taxon>Chrysotila</taxon>
    </lineage>
</organism>
<gene>
    <name evidence="1" type="ORF">PCAR00345_LOCUS6203</name>
</gene>
<accession>A0A7S4EV09</accession>
<evidence type="ECO:0000313" key="1">
    <source>
        <dbReference type="EMBL" id="CAE0753616.1"/>
    </source>
</evidence>